<dbReference type="AlphaFoldDB" id="A0A7T5R0L6"/>
<dbReference type="CDD" id="cd00622">
    <property type="entry name" value="PLPDE_III_ODC"/>
    <property type="match status" value="1"/>
</dbReference>
<dbReference type="PANTHER" id="PTHR11482:SF6">
    <property type="entry name" value="ORNITHINE DECARBOXYLASE 1-RELATED"/>
    <property type="match status" value="1"/>
</dbReference>
<dbReference type="PRINTS" id="PR01182">
    <property type="entry name" value="ORNDCRBXLASE"/>
</dbReference>
<dbReference type="InterPro" id="IPR022644">
    <property type="entry name" value="De-COase2_N"/>
</dbReference>
<dbReference type="GO" id="GO:0005737">
    <property type="term" value="C:cytoplasm"/>
    <property type="evidence" value="ECO:0007669"/>
    <property type="project" value="TreeGrafter"/>
</dbReference>
<comment type="similarity">
    <text evidence="2">Belongs to the Orn/Lys/Arg decarboxylase class-II family.</text>
</comment>
<evidence type="ECO:0000256" key="3">
    <source>
        <dbReference type="ARBA" id="ARBA00022898"/>
    </source>
</evidence>
<feature type="modified residue" description="N6-(pyridoxal phosphate)lysine" evidence="8">
    <location>
        <position position="88"/>
    </location>
</feature>
<protein>
    <recommendedName>
        <fullName evidence="6">ornithine decarboxylase</fullName>
        <ecNumber evidence="6">4.1.1.17</ecNumber>
    </recommendedName>
</protein>
<evidence type="ECO:0000313" key="11">
    <source>
        <dbReference type="EMBL" id="QQG35261.1"/>
    </source>
</evidence>
<dbReference type="SUPFAM" id="SSF51419">
    <property type="entry name" value="PLP-binding barrel"/>
    <property type="match status" value="1"/>
</dbReference>
<sequence>MTNLGRGGQSSPHTYSYPQTRQGRRASDKLALVKNKPSGPYVFEGDIDGLVAELQPTIPLYVIRPDILARQAQAFVQGFCGTTMYAVKVNPDKHVVQALYKAGIRAFDVASIEEVRLVRRLAPKGAMYFMHPVKAREAIAEAYFMHGVRNFVLDTKDELHKILQETAYAPDLTLIVRLAVKGEDAIFALSDKFGAGVQDVADLLAMARPVAAKIGVTFHVGSQCMDPAAYRRALQMAQEAVHLSGVKIDVVDVGGGFPVSYPDMEPVSLQTYFTEIERALNACGFAGCEHFCEPGRALVAEAGSMVARVELRKGNMLYLNDGTYGGLFDAGKQFNFRFGTRRVGKEPGEGGTAFCFSGPTCDSVDMMKGPFMLPDDVNEGDWIEIKGMGAYSYSVRSNFNGFGRSATVFLKETK</sequence>
<dbReference type="Pfam" id="PF02784">
    <property type="entry name" value="Orn_Arg_deC_N"/>
    <property type="match status" value="1"/>
</dbReference>
<evidence type="ECO:0000256" key="8">
    <source>
        <dbReference type="PIRSR" id="PIRSR600183-50"/>
    </source>
</evidence>
<dbReference type="InterPro" id="IPR002433">
    <property type="entry name" value="Orn_de-COase"/>
</dbReference>
<accession>A0A7T5R0L6</accession>
<evidence type="ECO:0000256" key="4">
    <source>
        <dbReference type="ARBA" id="ARBA00023239"/>
    </source>
</evidence>
<dbReference type="InterPro" id="IPR029066">
    <property type="entry name" value="PLP-binding_barrel"/>
</dbReference>
<evidence type="ECO:0000256" key="2">
    <source>
        <dbReference type="ARBA" id="ARBA00008872"/>
    </source>
</evidence>
<reference evidence="11 12" key="1">
    <citation type="submission" date="2020-07" db="EMBL/GenBank/DDBJ databases">
        <title>Huge and variable diversity of episymbiotic CPR bacteria and DPANN archaea in groundwater ecosystems.</title>
        <authorList>
            <person name="He C.Y."/>
            <person name="Keren R."/>
            <person name="Whittaker M."/>
            <person name="Farag I.F."/>
            <person name="Doudna J."/>
            <person name="Cate J.H.D."/>
            <person name="Banfield J.F."/>
        </authorList>
    </citation>
    <scope>NUCLEOTIDE SEQUENCE [LARGE SCALE GENOMIC DNA]</scope>
    <source>
        <strain evidence="11">NC_groundwater_70_Ag_B-0.1um_54_66</strain>
    </source>
</reference>
<dbReference type="InterPro" id="IPR022653">
    <property type="entry name" value="De-COase2_pyr-phos_BS"/>
</dbReference>
<dbReference type="Proteomes" id="UP000595362">
    <property type="component" value="Chromosome"/>
</dbReference>
<dbReference type="PRINTS" id="PR01179">
    <property type="entry name" value="ODADCRBXLASE"/>
</dbReference>
<dbReference type="InterPro" id="IPR022657">
    <property type="entry name" value="De-COase2_CS"/>
</dbReference>
<evidence type="ECO:0000256" key="7">
    <source>
        <dbReference type="ARBA" id="ARBA00049127"/>
    </source>
</evidence>
<comment type="pathway">
    <text evidence="5">Amine and polyamine biosynthesis; putrescine biosynthesis via L-ornithine pathway; putrescine from L-ornithine: step 1/1.</text>
</comment>
<gene>
    <name evidence="11" type="ORF">HYS17_06770</name>
</gene>
<evidence type="ECO:0000313" key="12">
    <source>
        <dbReference type="Proteomes" id="UP000595362"/>
    </source>
</evidence>
<dbReference type="EMBL" id="CP066681">
    <property type="protein sequence ID" value="QQG35261.1"/>
    <property type="molecule type" value="Genomic_DNA"/>
</dbReference>
<dbReference type="InterPro" id="IPR009006">
    <property type="entry name" value="Ala_racemase/Decarboxylase_C"/>
</dbReference>
<name>A0A7T5R0L6_9BACT</name>
<feature type="active site" description="Proton donor" evidence="8">
    <location>
        <position position="361"/>
    </location>
</feature>
<evidence type="ECO:0000256" key="9">
    <source>
        <dbReference type="SAM" id="MobiDB-lite"/>
    </source>
</evidence>
<comment type="catalytic activity">
    <reaction evidence="7">
        <text>L-ornithine + H(+) = putrescine + CO2</text>
        <dbReference type="Rhea" id="RHEA:22964"/>
        <dbReference type="ChEBI" id="CHEBI:15378"/>
        <dbReference type="ChEBI" id="CHEBI:16526"/>
        <dbReference type="ChEBI" id="CHEBI:46911"/>
        <dbReference type="ChEBI" id="CHEBI:326268"/>
        <dbReference type="EC" id="4.1.1.17"/>
    </reaction>
</comment>
<dbReference type="SUPFAM" id="SSF50621">
    <property type="entry name" value="Alanine racemase C-terminal domain-like"/>
    <property type="match status" value="1"/>
</dbReference>
<dbReference type="FunFam" id="3.20.20.10:FF:000008">
    <property type="entry name" value="Ornithine decarboxylase"/>
    <property type="match status" value="1"/>
</dbReference>
<dbReference type="EC" id="4.1.1.17" evidence="6"/>
<feature type="region of interest" description="Disordered" evidence="9">
    <location>
        <begin position="1"/>
        <end position="28"/>
    </location>
</feature>
<dbReference type="Gene3D" id="2.40.37.10">
    <property type="entry name" value="Lyase, Ornithine Decarboxylase, Chain A, domain 1"/>
    <property type="match status" value="1"/>
</dbReference>
<evidence type="ECO:0000256" key="5">
    <source>
        <dbReference type="ARBA" id="ARBA00034115"/>
    </source>
</evidence>
<dbReference type="GO" id="GO:0033387">
    <property type="term" value="P:putrescine biosynthetic process from arginine, via ornithine"/>
    <property type="evidence" value="ECO:0007669"/>
    <property type="project" value="TreeGrafter"/>
</dbReference>
<organism evidence="11 12">
    <name type="scientific">Micavibrio aeruginosavorus</name>
    <dbReference type="NCBI Taxonomy" id="349221"/>
    <lineage>
        <taxon>Bacteria</taxon>
        <taxon>Pseudomonadati</taxon>
        <taxon>Bdellovibrionota</taxon>
        <taxon>Bdellovibrionia</taxon>
        <taxon>Bdellovibrionales</taxon>
        <taxon>Pseudobdellovibrionaceae</taxon>
        <taxon>Micavibrio</taxon>
    </lineage>
</organism>
<dbReference type="GO" id="GO:0004586">
    <property type="term" value="F:ornithine decarboxylase activity"/>
    <property type="evidence" value="ECO:0007669"/>
    <property type="project" value="UniProtKB-EC"/>
</dbReference>
<feature type="domain" description="Orn/DAP/Arg decarboxylase 2 N-terminal" evidence="10">
    <location>
        <begin position="70"/>
        <end position="300"/>
    </location>
</feature>
<evidence type="ECO:0000256" key="6">
    <source>
        <dbReference type="ARBA" id="ARBA00034138"/>
    </source>
</evidence>
<dbReference type="PROSITE" id="PS00878">
    <property type="entry name" value="ODR_DC_2_1"/>
    <property type="match status" value="1"/>
</dbReference>
<dbReference type="PROSITE" id="PS00879">
    <property type="entry name" value="ODR_DC_2_2"/>
    <property type="match status" value="1"/>
</dbReference>
<dbReference type="Gene3D" id="3.20.20.10">
    <property type="entry name" value="Alanine racemase"/>
    <property type="match status" value="1"/>
</dbReference>
<comment type="cofactor">
    <cofactor evidence="1 8">
        <name>pyridoxal 5'-phosphate</name>
        <dbReference type="ChEBI" id="CHEBI:597326"/>
    </cofactor>
</comment>
<dbReference type="PANTHER" id="PTHR11482">
    <property type="entry name" value="ARGININE/DIAMINOPIMELATE/ORNITHINE DECARBOXYLASE"/>
    <property type="match status" value="1"/>
</dbReference>
<evidence type="ECO:0000259" key="10">
    <source>
        <dbReference type="Pfam" id="PF02784"/>
    </source>
</evidence>
<dbReference type="InterPro" id="IPR000183">
    <property type="entry name" value="Orn/DAP/Arg_de-COase"/>
</dbReference>
<proteinExistence type="inferred from homology"/>
<keyword evidence="4" id="KW-0456">Lyase</keyword>
<evidence type="ECO:0000256" key="1">
    <source>
        <dbReference type="ARBA" id="ARBA00001933"/>
    </source>
</evidence>
<feature type="compositionally biased region" description="Polar residues" evidence="9">
    <location>
        <begin position="9"/>
        <end position="21"/>
    </location>
</feature>
<keyword evidence="3 8" id="KW-0663">Pyridoxal phosphate</keyword>